<reference evidence="3" key="1">
    <citation type="submission" date="2023-07" db="EMBL/GenBank/DDBJ databases">
        <title>30 novel species of actinomycetes from the DSMZ collection.</title>
        <authorList>
            <person name="Nouioui I."/>
        </authorList>
    </citation>
    <scope>NUCLEOTIDE SEQUENCE [LARGE SCALE GENOMIC DNA]</scope>
    <source>
        <strain evidence="3">DSM 44743</strain>
    </source>
</reference>
<evidence type="ECO:0000313" key="2">
    <source>
        <dbReference type="EMBL" id="MDT0331047.1"/>
    </source>
</evidence>
<keyword evidence="3" id="KW-1185">Reference proteome</keyword>
<dbReference type="Pfam" id="PF13845">
    <property type="entry name" value="Septum_form"/>
    <property type="match status" value="1"/>
</dbReference>
<feature type="domain" description="Septum formation-related" evidence="1">
    <location>
        <begin position="38"/>
        <end position="115"/>
    </location>
</feature>
<organism evidence="2 3">
    <name type="scientific">Nocardiopsis lambiniae</name>
    <dbReference type="NCBI Taxonomy" id="3075539"/>
    <lineage>
        <taxon>Bacteria</taxon>
        <taxon>Bacillati</taxon>
        <taxon>Actinomycetota</taxon>
        <taxon>Actinomycetes</taxon>
        <taxon>Streptosporangiales</taxon>
        <taxon>Nocardiopsidaceae</taxon>
        <taxon>Nocardiopsis</taxon>
    </lineage>
</organism>
<dbReference type="Proteomes" id="UP001183390">
    <property type="component" value="Unassembled WGS sequence"/>
</dbReference>
<dbReference type="EMBL" id="JAVREP010000018">
    <property type="protein sequence ID" value="MDT0331047.1"/>
    <property type="molecule type" value="Genomic_DNA"/>
</dbReference>
<dbReference type="RefSeq" id="WP_311513612.1">
    <property type="nucleotide sequence ID" value="NZ_JAVREP010000018.1"/>
</dbReference>
<dbReference type="InterPro" id="IPR026004">
    <property type="entry name" value="Septum_form"/>
</dbReference>
<evidence type="ECO:0000259" key="1">
    <source>
        <dbReference type="Pfam" id="PF13845"/>
    </source>
</evidence>
<gene>
    <name evidence="2" type="ORF">RM479_21745</name>
</gene>
<accession>A0ABU2MEQ6</accession>
<sequence length="172" mass="17849">MPSSPTIPRALAVSALACGAVVALSGCGVLNSVLGTQGNVFDLGVGDCFTEDEMNSVLGSEEVSDIPLVDCSEEHDSEIYHVETLPEGDYPGDSVVSTAADETCGTRLAEFVGVAYDDEILSYGVPAGDSTIYYGALLPIESSWDFENGRDITCYAVIVGETVTGTLSGYAA</sequence>
<protein>
    <submittedName>
        <fullName evidence="2">Septum formation family protein</fullName>
    </submittedName>
</protein>
<name>A0ABU2MEQ6_9ACTN</name>
<comment type="caution">
    <text evidence="2">The sequence shown here is derived from an EMBL/GenBank/DDBJ whole genome shotgun (WGS) entry which is preliminary data.</text>
</comment>
<evidence type="ECO:0000313" key="3">
    <source>
        <dbReference type="Proteomes" id="UP001183390"/>
    </source>
</evidence>
<proteinExistence type="predicted"/>